<accession>A0A5D3DY31</accession>
<name>A0A5D3DY31_CUCMM</name>
<sequence>MLGRFTEMFADVEFNELVEYEGFDISDGNEMEFPSMYSQRIEMSEDDVRASRPARASNGRLGSSRSKRKRGSRLEGELDVIHMALEYTNDQLRTIVEWHVCALANETFVCREFLRLLREMPDLSSLDRALC</sequence>
<comment type="caution">
    <text evidence="2">The sequence shown here is derived from an EMBL/GenBank/DDBJ whole genome shotgun (WGS) entry which is preliminary data.</text>
</comment>
<protein>
    <submittedName>
        <fullName evidence="2">Retrotransposon protein</fullName>
    </submittedName>
</protein>
<gene>
    <name evidence="2" type="ORF">E5676_scaffold629G00960</name>
</gene>
<organism evidence="2 3">
    <name type="scientific">Cucumis melo var. makuwa</name>
    <name type="common">Oriental melon</name>
    <dbReference type="NCBI Taxonomy" id="1194695"/>
    <lineage>
        <taxon>Eukaryota</taxon>
        <taxon>Viridiplantae</taxon>
        <taxon>Streptophyta</taxon>
        <taxon>Embryophyta</taxon>
        <taxon>Tracheophyta</taxon>
        <taxon>Spermatophyta</taxon>
        <taxon>Magnoliopsida</taxon>
        <taxon>eudicotyledons</taxon>
        <taxon>Gunneridae</taxon>
        <taxon>Pentapetalae</taxon>
        <taxon>rosids</taxon>
        <taxon>fabids</taxon>
        <taxon>Cucurbitales</taxon>
        <taxon>Cucurbitaceae</taxon>
        <taxon>Benincaseae</taxon>
        <taxon>Cucumis</taxon>
    </lineage>
</organism>
<feature type="region of interest" description="Disordered" evidence="1">
    <location>
        <begin position="44"/>
        <end position="73"/>
    </location>
</feature>
<proteinExistence type="predicted"/>
<dbReference type="EMBL" id="SSTD01002102">
    <property type="protein sequence ID" value="TYK28464.1"/>
    <property type="molecule type" value="Genomic_DNA"/>
</dbReference>
<dbReference type="AlphaFoldDB" id="A0A5D3DY31"/>
<reference evidence="2 3" key="1">
    <citation type="submission" date="2019-08" db="EMBL/GenBank/DDBJ databases">
        <title>Draft genome sequences of two oriental melons (Cucumis melo L. var makuwa).</title>
        <authorList>
            <person name="Kwon S.-Y."/>
        </authorList>
    </citation>
    <scope>NUCLEOTIDE SEQUENCE [LARGE SCALE GENOMIC DNA]</scope>
    <source>
        <strain evidence="3">cv. Chang Bougi</strain>
        <tissue evidence="2">Leaf</tissue>
    </source>
</reference>
<evidence type="ECO:0000313" key="2">
    <source>
        <dbReference type="EMBL" id="TYK28464.1"/>
    </source>
</evidence>
<evidence type="ECO:0000313" key="3">
    <source>
        <dbReference type="Proteomes" id="UP000321947"/>
    </source>
</evidence>
<dbReference type="Proteomes" id="UP000321947">
    <property type="component" value="Unassembled WGS sequence"/>
</dbReference>
<evidence type="ECO:0000256" key="1">
    <source>
        <dbReference type="SAM" id="MobiDB-lite"/>
    </source>
</evidence>